<protein>
    <submittedName>
        <fullName evidence="1">Uncharacterized protein</fullName>
    </submittedName>
</protein>
<gene>
    <name evidence="1" type="ORF">J2Z44_002982</name>
</gene>
<keyword evidence="2" id="KW-1185">Reference proteome</keyword>
<dbReference type="Proteomes" id="UP001519308">
    <property type="component" value="Unassembled WGS sequence"/>
</dbReference>
<dbReference type="Pfam" id="PF16224">
    <property type="entry name" value="DUF4883"/>
    <property type="match status" value="1"/>
</dbReference>
<evidence type="ECO:0000313" key="1">
    <source>
        <dbReference type="EMBL" id="MBP2023147.1"/>
    </source>
</evidence>
<evidence type="ECO:0000313" key="2">
    <source>
        <dbReference type="Proteomes" id="UP001519308"/>
    </source>
</evidence>
<reference evidence="1 2" key="1">
    <citation type="submission" date="2021-03" db="EMBL/GenBank/DDBJ databases">
        <title>Genomic Encyclopedia of Type Strains, Phase IV (KMG-IV): sequencing the most valuable type-strain genomes for metagenomic binning, comparative biology and taxonomic classification.</title>
        <authorList>
            <person name="Goeker M."/>
        </authorList>
    </citation>
    <scope>NUCLEOTIDE SEQUENCE [LARGE SCALE GENOMIC DNA]</scope>
    <source>
        <strain evidence="1 2">DSM 28650</strain>
    </source>
</reference>
<dbReference type="Gene3D" id="3.30.1490.410">
    <property type="entry name" value="Uncharacterised protein PF16224, DUF4883"/>
    <property type="match status" value="1"/>
</dbReference>
<name>A0ABS4K5U3_9CLOT</name>
<comment type="caution">
    <text evidence="1">The sequence shown here is derived from an EMBL/GenBank/DDBJ whole genome shotgun (WGS) entry which is preliminary data.</text>
</comment>
<sequence>MSNKIFNNEKPTTYYYTNGLLNFYKTEAPMSIVIFYSDLYKERTLDKVGYEDIDNFLNSLKATNFISKPENLPETPIYKVYIEFNKIKYVLNVYNEKYASIYPWDGKYDMDYIDMSDIPLSYNLYGICKFHLPNE</sequence>
<proteinExistence type="predicted"/>
<dbReference type="InterPro" id="IPR032619">
    <property type="entry name" value="DUF4883"/>
</dbReference>
<organism evidence="1 2">
    <name type="scientific">Clostridium punense</name>
    <dbReference type="NCBI Taxonomy" id="1054297"/>
    <lineage>
        <taxon>Bacteria</taxon>
        <taxon>Bacillati</taxon>
        <taxon>Bacillota</taxon>
        <taxon>Clostridia</taxon>
        <taxon>Eubacteriales</taxon>
        <taxon>Clostridiaceae</taxon>
        <taxon>Clostridium</taxon>
    </lineage>
</organism>
<dbReference type="EMBL" id="JAGGLL010000024">
    <property type="protein sequence ID" value="MBP2023147.1"/>
    <property type="molecule type" value="Genomic_DNA"/>
</dbReference>
<dbReference type="RefSeq" id="WP_209649738.1">
    <property type="nucleotide sequence ID" value="NZ_JAGGLL010000024.1"/>
</dbReference>
<accession>A0ABS4K5U3</accession>
<dbReference type="CDD" id="cd15786">
    <property type="entry name" value="CPF_1278_like"/>
    <property type="match status" value="1"/>
</dbReference>